<name>A0ABY5NGL1_9MICO</name>
<dbReference type="RefSeq" id="WP_259610781.1">
    <property type="nucleotide sequence ID" value="NZ_CP091139.2"/>
</dbReference>
<organism evidence="2 3">
    <name type="scientific">Microbacterium elymi</name>
    <dbReference type="NCBI Taxonomy" id="2909587"/>
    <lineage>
        <taxon>Bacteria</taxon>
        <taxon>Bacillati</taxon>
        <taxon>Actinomycetota</taxon>
        <taxon>Actinomycetes</taxon>
        <taxon>Micrococcales</taxon>
        <taxon>Microbacteriaceae</taxon>
        <taxon>Microbacterium</taxon>
    </lineage>
</organism>
<keyword evidence="3" id="KW-1185">Reference proteome</keyword>
<evidence type="ECO:0000313" key="3">
    <source>
        <dbReference type="Proteomes" id="UP001054811"/>
    </source>
</evidence>
<dbReference type="EMBL" id="CP091139">
    <property type="protein sequence ID" value="UUT34269.1"/>
    <property type="molecule type" value="Genomic_DNA"/>
</dbReference>
<protein>
    <submittedName>
        <fullName evidence="2">Uncharacterized protein</fullName>
    </submittedName>
</protein>
<feature type="coiled-coil region" evidence="1">
    <location>
        <begin position="12"/>
        <end position="39"/>
    </location>
</feature>
<keyword evidence="1" id="KW-0175">Coiled coil</keyword>
<accession>A0ABY5NGL1</accession>
<proteinExistence type="predicted"/>
<evidence type="ECO:0000256" key="1">
    <source>
        <dbReference type="SAM" id="Coils"/>
    </source>
</evidence>
<dbReference type="Proteomes" id="UP001054811">
    <property type="component" value="Chromosome"/>
</dbReference>
<gene>
    <name evidence="2" type="ORF">L2X98_26675</name>
</gene>
<sequence>MSAVTVDAVAAMDAVLHALDEVERRLRAVQDAASAVIDETHWQARAVQAYHRDAGMWRDGVGRVAARVVDEQDRLRAMRAAAYVAMGAG</sequence>
<evidence type="ECO:0000313" key="2">
    <source>
        <dbReference type="EMBL" id="UUT34269.1"/>
    </source>
</evidence>
<reference evidence="2" key="1">
    <citation type="submission" date="2022-01" db="EMBL/GenBank/DDBJ databases">
        <title>Microbacterium eymi and Microbacterium rhizovicinus sp. nov., isolated from the rhizospheric soil of Elymus tsukushiensis, a plant native to the Dokdo Islands, Republic of Korea.</title>
        <authorList>
            <person name="Hwang Y.J."/>
        </authorList>
    </citation>
    <scope>NUCLEOTIDE SEQUENCE</scope>
    <source>
        <strain evidence="2">KUDC0405</strain>
    </source>
</reference>